<dbReference type="SMART" id="SM00401">
    <property type="entry name" value="ZnF_GATA"/>
    <property type="match status" value="1"/>
</dbReference>
<name>A0A2U9BNR4_SCOMX</name>
<keyword evidence="6" id="KW-1185">Reference proteome</keyword>
<dbReference type="InterPro" id="IPR013088">
    <property type="entry name" value="Znf_NHR/GATA"/>
</dbReference>
<feature type="compositionally biased region" description="Basic and acidic residues" evidence="3">
    <location>
        <begin position="481"/>
        <end position="494"/>
    </location>
</feature>
<feature type="region of interest" description="Disordered" evidence="3">
    <location>
        <begin position="34"/>
        <end position="59"/>
    </location>
</feature>
<sequence length="687" mass="76277">MCCGRKLCAAAAASKWTRRSVCAALLCSSRCNPTNQEHLRSESSRSQRPAPSGRAPGESTLLIFWPSIESEASTHMSTERSLVETCVSEESVTCSPRVRNSSPPQRRVPSHPTQAKSTSIESDSSGWGSFERTMRMATASEDMGPQNTHFLNMNIGPRTQATFKQGNQRTAEQDAPHSALVYLLQEVSRLASPVHNSFLDTSPPSKWLSETSRQHEFMVEKEDGDAHFFPTFDSSCQHSLSGVLPFNQVNKVREESHSSESATLVEPHRELNSPWKVLSLINLQCERLLHRRDGEESNPNLVSSARKSGHQTAKSSTAATEQGVGSDSVNVKNSLRPSLIIYKRREIIPELVKENAASSSQPQLWDKREAMFRQFFSDKHVPYSENALSQAHVPSAPLNTQMTFNLNEDTSLAVSKSAITLDWNANIALTSDALCDNQLSPPSATLPSPQSVSLFLSATERCHSLPKKDNKITGSNPECTHATREEKSPPDEQQKSLNYNVPSAKLAPELRPVQTEGIAPLSSQQWRTKTPRKQSHPSRSVDIQDPDIQGVTFSMGTELDDSREQCRLLITSKYSKELFKSVRKPRMRTRTSQKSLKSSSSDEESDLTTAVSKGKICASCCTRKTPMWRDAEDGTPLCNACGIRYKKYRVRCVNCWHIPRKAGNTNSCCLKCGNLVRLTSAQRKHTT</sequence>
<dbReference type="GO" id="GO:0043565">
    <property type="term" value="F:sequence-specific DNA binding"/>
    <property type="evidence" value="ECO:0007669"/>
    <property type="project" value="InterPro"/>
</dbReference>
<dbReference type="PANTHER" id="PTHR47341">
    <property type="entry name" value="GATA-TYPE ZINC FINGER PROTEIN 1"/>
    <property type="match status" value="1"/>
</dbReference>
<dbReference type="GO" id="GO:0006357">
    <property type="term" value="P:regulation of transcription by RNA polymerase II"/>
    <property type="evidence" value="ECO:0007669"/>
    <property type="project" value="TreeGrafter"/>
</dbReference>
<evidence type="ECO:0000256" key="1">
    <source>
        <dbReference type="ARBA" id="ARBA00023242"/>
    </source>
</evidence>
<dbReference type="PANTHER" id="PTHR47341:SF1">
    <property type="entry name" value="GATA-TYPE ZINC FINGER PROTEIN 1"/>
    <property type="match status" value="1"/>
</dbReference>
<keyword evidence="1" id="KW-0539">Nucleus</keyword>
<feature type="compositionally biased region" description="Polar residues" evidence="3">
    <location>
        <begin position="111"/>
        <end position="127"/>
    </location>
</feature>
<dbReference type="SUPFAM" id="SSF57716">
    <property type="entry name" value="Glucocorticoid receptor-like (DNA-binding domain)"/>
    <property type="match status" value="1"/>
</dbReference>
<feature type="domain" description="GATA-type" evidence="4">
    <location>
        <begin position="611"/>
        <end position="646"/>
    </location>
</feature>
<feature type="region of interest" description="Disordered" evidence="3">
    <location>
        <begin position="581"/>
        <end position="605"/>
    </location>
</feature>
<accession>A0A2U9BNR4</accession>
<dbReference type="EMBL" id="CP026250">
    <property type="protein sequence ID" value="AWP05774.1"/>
    <property type="molecule type" value="Genomic_DNA"/>
</dbReference>
<feature type="region of interest" description="Disordered" evidence="3">
    <location>
        <begin position="93"/>
        <end position="127"/>
    </location>
</feature>
<evidence type="ECO:0000313" key="5">
    <source>
        <dbReference type="EMBL" id="AWP05774.1"/>
    </source>
</evidence>
<feature type="compositionally biased region" description="Polar residues" evidence="3">
    <location>
        <begin position="93"/>
        <end position="104"/>
    </location>
</feature>
<dbReference type="GO" id="GO:0008270">
    <property type="term" value="F:zinc ion binding"/>
    <property type="evidence" value="ECO:0007669"/>
    <property type="project" value="UniProtKB-KW"/>
</dbReference>
<dbReference type="Gene3D" id="3.30.50.10">
    <property type="entry name" value="Erythroid Transcription Factor GATA-1, subunit A"/>
    <property type="match status" value="1"/>
</dbReference>
<proteinExistence type="predicted"/>
<dbReference type="CDD" id="cd00202">
    <property type="entry name" value="ZnF_GATA"/>
    <property type="match status" value="1"/>
</dbReference>
<dbReference type="InterPro" id="IPR000679">
    <property type="entry name" value="Znf_GATA"/>
</dbReference>
<dbReference type="GO" id="GO:0048599">
    <property type="term" value="P:oocyte development"/>
    <property type="evidence" value="ECO:0007669"/>
    <property type="project" value="TreeGrafter"/>
</dbReference>
<feature type="region of interest" description="Disordered" evidence="3">
    <location>
        <begin position="518"/>
        <end position="544"/>
    </location>
</feature>
<reference evidence="5 6" key="1">
    <citation type="submission" date="2017-12" db="EMBL/GenBank/DDBJ databases">
        <title>Integrating genomic resources of turbot (Scophthalmus maximus) in depth evaluation of genetic and physical mapping variation across individuals.</title>
        <authorList>
            <person name="Martinez P."/>
        </authorList>
    </citation>
    <scope>NUCLEOTIDE SEQUENCE [LARGE SCALE GENOMIC DNA]</scope>
</reference>
<dbReference type="Proteomes" id="UP000246464">
    <property type="component" value="Chromosome 8"/>
</dbReference>
<gene>
    <name evidence="5" type="ORF">SMAX5B_007551</name>
</gene>
<dbReference type="InterPro" id="IPR053116">
    <property type="entry name" value="GATA-type_Znf_Regulator"/>
</dbReference>
<keyword evidence="2" id="KW-0479">Metal-binding</keyword>
<feature type="region of interest" description="Disordered" evidence="3">
    <location>
        <begin position="466"/>
        <end position="496"/>
    </location>
</feature>
<evidence type="ECO:0000256" key="2">
    <source>
        <dbReference type="PROSITE-ProRule" id="PRU00094"/>
    </source>
</evidence>
<dbReference type="Pfam" id="PF00320">
    <property type="entry name" value="GATA"/>
    <property type="match status" value="1"/>
</dbReference>
<feature type="region of interest" description="Disordered" evidence="3">
    <location>
        <begin position="294"/>
        <end position="329"/>
    </location>
</feature>
<dbReference type="AlphaFoldDB" id="A0A2U9BNR4"/>
<dbReference type="PROSITE" id="PS50114">
    <property type="entry name" value="GATA_ZN_FINGER_2"/>
    <property type="match status" value="1"/>
</dbReference>
<organism evidence="5 6">
    <name type="scientific">Scophthalmus maximus</name>
    <name type="common">Turbot</name>
    <name type="synonym">Psetta maxima</name>
    <dbReference type="NCBI Taxonomy" id="52904"/>
    <lineage>
        <taxon>Eukaryota</taxon>
        <taxon>Metazoa</taxon>
        <taxon>Chordata</taxon>
        <taxon>Craniata</taxon>
        <taxon>Vertebrata</taxon>
        <taxon>Euteleostomi</taxon>
        <taxon>Actinopterygii</taxon>
        <taxon>Neopterygii</taxon>
        <taxon>Teleostei</taxon>
        <taxon>Neoteleostei</taxon>
        <taxon>Acanthomorphata</taxon>
        <taxon>Carangaria</taxon>
        <taxon>Pleuronectiformes</taxon>
        <taxon>Pleuronectoidei</taxon>
        <taxon>Scophthalmidae</taxon>
        <taxon>Scophthalmus</taxon>
    </lineage>
</organism>
<feature type="compositionally biased region" description="Basic residues" evidence="3">
    <location>
        <begin position="581"/>
        <end position="591"/>
    </location>
</feature>
<keyword evidence="2" id="KW-0862">Zinc</keyword>
<dbReference type="GO" id="GO:0007283">
    <property type="term" value="P:spermatogenesis"/>
    <property type="evidence" value="ECO:0007669"/>
    <property type="project" value="TreeGrafter"/>
</dbReference>
<evidence type="ECO:0000256" key="3">
    <source>
        <dbReference type="SAM" id="MobiDB-lite"/>
    </source>
</evidence>
<dbReference type="GO" id="GO:0005634">
    <property type="term" value="C:nucleus"/>
    <property type="evidence" value="ECO:0007669"/>
    <property type="project" value="TreeGrafter"/>
</dbReference>
<protein>
    <submittedName>
        <fullName evidence="5">Putative GATA-type zinc finger protein 1</fullName>
    </submittedName>
</protein>
<feature type="compositionally biased region" description="Polar residues" evidence="3">
    <location>
        <begin position="297"/>
        <end position="329"/>
    </location>
</feature>
<keyword evidence="2" id="KW-0863">Zinc-finger</keyword>
<evidence type="ECO:0000313" key="6">
    <source>
        <dbReference type="Proteomes" id="UP000246464"/>
    </source>
</evidence>
<evidence type="ECO:0000259" key="4">
    <source>
        <dbReference type="PROSITE" id="PS50114"/>
    </source>
</evidence>